<sequence>MRRQQHSAACVLGPREHWELILTRGGVSEPTQARLHGVVYWGTLSRWGSLPGRESPTALSQRLMAVIHKLWSYRHCYWAARRRGPGGHGTQLNMALMAVAARRCHILSLMVHGNPFWRKMQPGGGTPLLGATLAPAMIPMP</sequence>
<dbReference type="Proteomes" id="UP001066276">
    <property type="component" value="Chromosome 5"/>
</dbReference>
<name>A0AAV7RM62_PLEWA</name>
<organism evidence="1 2">
    <name type="scientific">Pleurodeles waltl</name>
    <name type="common">Iberian ribbed newt</name>
    <dbReference type="NCBI Taxonomy" id="8319"/>
    <lineage>
        <taxon>Eukaryota</taxon>
        <taxon>Metazoa</taxon>
        <taxon>Chordata</taxon>
        <taxon>Craniata</taxon>
        <taxon>Vertebrata</taxon>
        <taxon>Euteleostomi</taxon>
        <taxon>Amphibia</taxon>
        <taxon>Batrachia</taxon>
        <taxon>Caudata</taxon>
        <taxon>Salamandroidea</taxon>
        <taxon>Salamandridae</taxon>
        <taxon>Pleurodelinae</taxon>
        <taxon>Pleurodeles</taxon>
    </lineage>
</organism>
<evidence type="ECO:0000313" key="2">
    <source>
        <dbReference type="Proteomes" id="UP001066276"/>
    </source>
</evidence>
<proteinExistence type="predicted"/>
<comment type="caution">
    <text evidence="1">The sequence shown here is derived from an EMBL/GenBank/DDBJ whole genome shotgun (WGS) entry which is preliminary data.</text>
</comment>
<evidence type="ECO:0000313" key="1">
    <source>
        <dbReference type="EMBL" id="KAJ1151968.1"/>
    </source>
</evidence>
<protein>
    <submittedName>
        <fullName evidence="1">Uncharacterized protein</fullName>
    </submittedName>
</protein>
<keyword evidence="2" id="KW-1185">Reference proteome</keyword>
<dbReference type="AlphaFoldDB" id="A0AAV7RM62"/>
<dbReference type="EMBL" id="JANPWB010000009">
    <property type="protein sequence ID" value="KAJ1151968.1"/>
    <property type="molecule type" value="Genomic_DNA"/>
</dbReference>
<gene>
    <name evidence="1" type="ORF">NDU88_004747</name>
</gene>
<accession>A0AAV7RM62</accession>
<reference evidence="1" key="1">
    <citation type="journal article" date="2022" name="bioRxiv">
        <title>Sequencing and chromosome-scale assembly of the giantPleurodeles waltlgenome.</title>
        <authorList>
            <person name="Brown T."/>
            <person name="Elewa A."/>
            <person name="Iarovenko S."/>
            <person name="Subramanian E."/>
            <person name="Araus A.J."/>
            <person name="Petzold A."/>
            <person name="Susuki M."/>
            <person name="Suzuki K.-i.T."/>
            <person name="Hayashi T."/>
            <person name="Toyoda A."/>
            <person name="Oliveira C."/>
            <person name="Osipova E."/>
            <person name="Leigh N.D."/>
            <person name="Simon A."/>
            <person name="Yun M.H."/>
        </authorList>
    </citation>
    <scope>NUCLEOTIDE SEQUENCE</scope>
    <source>
        <strain evidence="1">20211129_DDA</strain>
        <tissue evidence="1">Liver</tissue>
    </source>
</reference>